<comment type="function">
    <text evidence="5">Required for morphogenesis and for the elongation of the flagellar filament by facilitating polymerization of the flagellin monomers at the tip of growing filament. Forms a capping structure, which prevents flagellin subunits (transported through the central channel of the flagellum) from leaking out without polymerization at the distal end.</text>
</comment>
<comment type="subunit">
    <text evidence="2 5">Homopentamer.</text>
</comment>
<evidence type="ECO:0000256" key="5">
    <source>
        <dbReference type="RuleBase" id="RU362066"/>
    </source>
</evidence>
<keyword evidence="4 5" id="KW-0975">Bacterial flagellum</keyword>
<gene>
    <name evidence="8" type="ORF">CHL78_003075</name>
</gene>
<keyword evidence="8" id="KW-0966">Cell projection</keyword>
<comment type="caution">
    <text evidence="8">The sequence shown here is derived from an EMBL/GenBank/DDBJ whole genome shotgun (WGS) entry which is preliminary data.</text>
</comment>
<keyword evidence="8" id="KW-0969">Cilium</keyword>
<evidence type="ECO:0000313" key="8">
    <source>
        <dbReference type="EMBL" id="RDY28918.1"/>
    </source>
</evidence>
<keyword evidence="5" id="KW-0964">Secreted</keyword>
<dbReference type="Proteomes" id="UP000215694">
    <property type="component" value="Unassembled WGS sequence"/>
</dbReference>
<comment type="subcellular location">
    <subcellularLocation>
        <location evidence="5">Secreted</location>
    </subcellularLocation>
    <subcellularLocation>
        <location evidence="5">Bacterial flagellum</location>
    </subcellularLocation>
</comment>
<evidence type="ECO:0000256" key="1">
    <source>
        <dbReference type="ARBA" id="ARBA00009764"/>
    </source>
</evidence>
<feature type="coiled-coil region" evidence="5">
    <location>
        <begin position="460"/>
        <end position="487"/>
    </location>
</feature>
<name>A0A255ISJ3_9FIRM</name>
<dbReference type="PANTHER" id="PTHR30288">
    <property type="entry name" value="FLAGELLAR CAP/ASSEMBLY PROTEIN FLID"/>
    <property type="match status" value="1"/>
</dbReference>
<dbReference type="GO" id="GO:0005576">
    <property type="term" value="C:extracellular region"/>
    <property type="evidence" value="ECO:0007669"/>
    <property type="project" value="UniProtKB-SubCell"/>
</dbReference>
<dbReference type="Pfam" id="PF02465">
    <property type="entry name" value="FliD_N"/>
    <property type="match status" value="1"/>
</dbReference>
<organism evidence="8 9">
    <name type="scientific">Romboutsia weinsteinii</name>
    <dbReference type="NCBI Taxonomy" id="2020949"/>
    <lineage>
        <taxon>Bacteria</taxon>
        <taxon>Bacillati</taxon>
        <taxon>Bacillota</taxon>
        <taxon>Clostridia</taxon>
        <taxon>Peptostreptococcales</taxon>
        <taxon>Peptostreptococcaceae</taxon>
        <taxon>Romboutsia</taxon>
    </lineage>
</organism>
<dbReference type="RefSeq" id="WP_094366813.1">
    <property type="nucleotide sequence ID" value="NZ_NOJY02000004.1"/>
</dbReference>
<dbReference type="InterPro" id="IPR040026">
    <property type="entry name" value="FliD"/>
</dbReference>
<evidence type="ECO:0000256" key="3">
    <source>
        <dbReference type="ARBA" id="ARBA00023054"/>
    </source>
</evidence>
<dbReference type="EMBL" id="NOJY02000004">
    <property type="protein sequence ID" value="RDY28918.1"/>
    <property type="molecule type" value="Genomic_DNA"/>
</dbReference>
<evidence type="ECO:0000259" key="6">
    <source>
        <dbReference type="Pfam" id="PF02465"/>
    </source>
</evidence>
<dbReference type="InterPro" id="IPR003481">
    <property type="entry name" value="FliD_N"/>
</dbReference>
<dbReference type="Pfam" id="PF07195">
    <property type="entry name" value="FliD_C"/>
    <property type="match status" value="1"/>
</dbReference>
<dbReference type="PANTHER" id="PTHR30288:SF0">
    <property type="entry name" value="FLAGELLAR HOOK-ASSOCIATED PROTEIN 2"/>
    <property type="match status" value="1"/>
</dbReference>
<protein>
    <recommendedName>
        <fullName evidence="5">Flagellar hook-associated protein 2</fullName>
        <shortName evidence="5">HAP2</shortName>
    </recommendedName>
    <alternativeName>
        <fullName evidence="5">Flagellar cap protein</fullName>
    </alternativeName>
</protein>
<dbReference type="GO" id="GO:0009421">
    <property type="term" value="C:bacterial-type flagellum filament cap"/>
    <property type="evidence" value="ECO:0007669"/>
    <property type="project" value="InterPro"/>
</dbReference>
<proteinExistence type="inferred from homology"/>
<dbReference type="InterPro" id="IPR010810">
    <property type="entry name" value="Flagellin_hook_IN_motif"/>
</dbReference>
<feature type="domain" description="Flagellar hook-associated protein 2 C-terminal" evidence="7">
    <location>
        <begin position="249"/>
        <end position="504"/>
    </location>
</feature>
<evidence type="ECO:0000256" key="4">
    <source>
        <dbReference type="ARBA" id="ARBA00023143"/>
    </source>
</evidence>
<keyword evidence="8" id="KW-0282">Flagellum</keyword>
<keyword evidence="9" id="KW-1185">Reference proteome</keyword>
<dbReference type="GO" id="GO:0007155">
    <property type="term" value="P:cell adhesion"/>
    <property type="evidence" value="ECO:0007669"/>
    <property type="project" value="InterPro"/>
</dbReference>
<comment type="similarity">
    <text evidence="1 5">Belongs to the FliD family.</text>
</comment>
<dbReference type="Pfam" id="PF07196">
    <property type="entry name" value="Flagellin_IN"/>
    <property type="match status" value="1"/>
</dbReference>
<sequence length="511" mass="56306">MSSINSVRIPGLATGMDTDKMIKDMLANDQSKIDKVKQNQQISTWKQDKYREIIKDVKGLYDKYFSVTSKDYILGSKSLNTLTINSSNSNVITASSSAGSSGIDYKFKVESLAQEPQMTSSISKSGVSIQKNSKLKDLGLSGEVNFKISIGDGKDSKVISLSEDDTIDTLIEKINSSTQGDIKASFSDMTGKLTIKSNSTGENSIVKIVDVSKDVDGNFIEQGTSSSLDFLGLKDIGGVDIVNGEVKGSNSKITVMDSKGNIIKELSESKNSFNIDGITYSVNGVGEAKLSSTQDVTNVVDKMKSFIEDYNKIMDSVYSTVTERKSRDYTPLTDAQKEDMTEKEIEQWEEKAKAGMLRNDSELRSFMEDIKNAMFSPFTEAGIGLSEIGITSASDYNKQGQIELDEEKFTKALKENGDLTQKVTTGVFEKVKDVIYKYAGSSSGIFVKKAGVEKSSTAINNIFSNQIKKQEDQIKDLMRKMKAKEQQLYAKFAKLESTMSKLNSQMSYLMQ</sequence>
<accession>A0A255ISJ3</accession>
<dbReference type="GO" id="GO:0009424">
    <property type="term" value="C:bacterial-type flagellum hook"/>
    <property type="evidence" value="ECO:0007669"/>
    <property type="project" value="UniProtKB-UniRule"/>
</dbReference>
<dbReference type="InterPro" id="IPR010809">
    <property type="entry name" value="FliD_C"/>
</dbReference>
<dbReference type="OrthoDB" id="9776025at2"/>
<evidence type="ECO:0000313" key="9">
    <source>
        <dbReference type="Proteomes" id="UP000215694"/>
    </source>
</evidence>
<evidence type="ECO:0000259" key="7">
    <source>
        <dbReference type="Pfam" id="PF07195"/>
    </source>
</evidence>
<dbReference type="GO" id="GO:0071973">
    <property type="term" value="P:bacterial-type flagellum-dependent cell motility"/>
    <property type="evidence" value="ECO:0007669"/>
    <property type="project" value="TreeGrafter"/>
</dbReference>
<reference evidence="8 9" key="1">
    <citation type="journal article" date="2017" name="Genome Announc.">
        <title>Draft Genome Sequence of Romboutsia weinsteinii sp. nov. Strain CCRI-19649(T) Isolated from Surface Water.</title>
        <authorList>
            <person name="Maheux A.F."/>
            <person name="Boudreau D.K."/>
            <person name="Berube E."/>
            <person name="Boissinot M."/>
            <person name="Cantin P."/>
            <person name="Raymond F."/>
            <person name="Corbeil J."/>
            <person name="Omar R.F."/>
            <person name="Bergeron M.G."/>
        </authorList>
    </citation>
    <scope>NUCLEOTIDE SEQUENCE [LARGE SCALE GENOMIC DNA]</scope>
    <source>
        <strain evidence="8 9">CCRI-19649</strain>
    </source>
</reference>
<dbReference type="AlphaFoldDB" id="A0A255ISJ3"/>
<evidence type="ECO:0000256" key="2">
    <source>
        <dbReference type="ARBA" id="ARBA00011255"/>
    </source>
</evidence>
<keyword evidence="3 5" id="KW-0175">Coiled coil</keyword>
<feature type="domain" description="Flagellar hook-associated protein 2 N-terminal" evidence="6">
    <location>
        <begin position="14"/>
        <end position="115"/>
    </location>
</feature>